<dbReference type="CDD" id="cd14752">
    <property type="entry name" value="GH31_N"/>
    <property type="match status" value="1"/>
</dbReference>
<sequence>MELLETGLLRASYRTGEQCDKPAFPASPYVLTDKLKPLPSTETERLRLTLDSKSLCLSIYDKRQQRDVTKFCPGTSENNSFTLAMAKGNTEQLYGLGQEHPAPGTTDGDWLKRGKRVAGSKYGNQLVDAKGGLVGNTQFPILYALGKDATPWSLFLDNSYPQNWDFHGDPFKVGVKGGDDLRFYFRVGESLADLRRGYMQLVGK</sequence>
<dbReference type="SUPFAM" id="SSF74650">
    <property type="entry name" value="Galactose mutarotase-like"/>
    <property type="match status" value="1"/>
</dbReference>
<dbReference type="Gene3D" id="2.60.40.1760">
    <property type="entry name" value="glycosyl hydrolase (family 31)"/>
    <property type="match status" value="1"/>
</dbReference>
<dbReference type="InterPro" id="IPR011013">
    <property type="entry name" value="Gal_mutarotase_sf_dom"/>
</dbReference>
<feature type="non-terminal residue" evidence="1">
    <location>
        <position position="204"/>
    </location>
</feature>
<proteinExistence type="predicted"/>
<dbReference type="AlphaFoldDB" id="A0A1Y1Q9A9"/>
<protein>
    <submittedName>
        <fullName evidence="1">Uncharacterized protein</fullName>
    </submittedName>
</protein>
<comment type="caution">
    <text evidence="1">The sequence shown here is derived from an EMBL/GenBank/DDBJ whole genome shotgun (WGS) entry which is preliminary data.</text>
</comment>
<name>A0A1Y1Q9A9_9GAMM</name>
<dbReference type="GO" id="GO:0030246">
    <property type="term" value="F:carbohydrate binding"/>
    <property type="evidence" value="ECO:0007669"/>
    <property type="project" value="InterPro"/>
</dbReference>
<evidence type="ECO:0000313" key="2">
    <source>
        <dbReference type="Proteomes" id="UP000192491"/>
    </source>
</evidence>
<dbReference type="EMBL" id="MTEJ01000657">
    <property type="protein sequence ID" value="OQX00315.1"/>
    <property type="molecule type" value="Genomic_DNA"/>
</dbReference>
<organism evidence="1 2">
    <name type="scientific">Thiothrix lacustris</name>
    <dbReference type="NCBI Taxonomy" id="525917"/>
    <lineage>
        <taxon>Bacteria</taxon>
        <taxon>Pseudomonadati</taxon>
        <taxon>Pseudomonadota</taxon>
        <taxon>Gammaproteobacteria</taxon>
        <taxon>Thiotrichales</taxon>
        <taxon>Thiotrichaceae</taxon>
        <taxon>Thiothrix</taxon>
    </lineage>
</organism>
<reference evidence="1 2" key="1">
    <citation type="submission" date="2017-01" db="EMBL/GenBank/DDBJ databases">
        <title>Novel large sulfur bacteria in the metagenomes of groundwater-fed chemosynthetic microbial mats in the Lake Huron basin.</title>
        <authorList>
            <person name="Sharrar A.M."/>
            <person name="Flood B.E."/>
            <person name="Bailey J.V."/>
            <person name="Jones D.S."/>
            <person name="Biddanda B."/>
            <person name="Ruberg S.A."/>
            <person name="Marcus D.N."/>
            <person name="Dick G.J."/>
        </authorList>
    </citation>
    <scope>NUCLEOTIDE SEQUENCE [LARGE SCALE GENOMIC DNA]</scope>
    <source>
        <strain evidence="1">A8</strain>
    </source>
</reference>
<dbReference type="GO" id="GO:0003824">
    <property type="term" value="F:catalytic activity"/>
    <property type="evidence" value="ECO:0007669"/>
    <property type="project" value="InterPro"/>
</dbReference>
<gene>
    <name evidence="1" type="ORF">BWK73_48785</name>
</gene>
<dbReference type="GO" id="GO:0005975">
    <property type="term" value="P:carbohydrate metabolic process"/>
    <property type="evidence" value="ECO:0007669"/>
    <property type="project" value="InterPro"/>
</dbReference>
<dbReference type="Proteomes" id="UP000192491">
    <property type="component" value="Unassembled WGS sequence"/>
</dbReference>
<accession>A0A1Y1Q9A9</accession>
<evidence type="ECO:0000313" key="1">
    <source>
        <dbReference type="EMBL" id="OQX00315.1"/>
    </source>
</evidence>